<proteinExistence type="predicted"/>
<evidence type="ECO:0000313" key="2">
    <source>
        <dbReference type="EMBL" id="PSL24539.1"/>
    </source>
</evidence>
<reference evidence="2 3" key="1">
    <citation type="submission" date="2018-03" db="EMBL/GenBank/DDBJ databases">
        <title>Genomic Encyclopedia of Archaeal and Bacterial Type Strains, Phase II (KMG-II): from individual species to whole genera.</title>
        <authorList>
            <person name="Goeker M."/>
        </authorList>
    </citation>
    <scope>NUCLEOTIDE SEQUENCE [LARGE SCALE GENOMIC DNA]</scope>
    <source>
        <strain evidence="2 3">DSM 18107</strain>
    </source>
</reference>
<evidence type="ECO:0000256" key="1">
    <source>
        <dbReference type="SAM" id="Phobius"/>
    </source>
</evidence>
<evidence type="ECO:0000313" key="3">
    <source>
        <dbReference type="Proteomes" id="UP000240978"/>
    </source>
</evidence>
<dbReference type="OrthoDB" id="1361580at2"/>
<feature type="transmembrane region" description="Helical" evidence="1">
    <location>
        <begin position="49"/>
        <end position="71"/>
    </location>
</feature>
<protein>
    <submittedName>
        <fullName evidence="2">Uncharacterized protein</fullName>
    </submittedName>
</protein>
<dbReference type="EMBL" id="PYGK01000015">
    <property type="protein sequence ID" value="PSL24539.1"/>
    <property type="molecule type" value="Genomic_DNA"/>
</dbReference>
<feature type="transmembrane region" description="Helical" evidence="1">
    <location>
        <begin position="12"/>
        <end position="37"/>
    </location>
</feature>
<keyword evidence="1" id="KW-0812">Transmembrane</keyword>
<keyword evidence="3" id="KW-1185">Reference proteome</keyword>
<comment type="caution">
    <text evidence="2">The sequence shown here is derived from an EMBL/GenBank/DDBJ whole genome shotgun (WGS) entry which is preliminary data.</text>
</comment>
<sequence>MNRKRFPFKRLFFAYTFAILPFMLIVAVLSLLGITPIHANGKPFYGVQGFFIAILLIPFFGIIMGALNWIFLNLGDYLYSVVLDIWGNRKQEYREE</sequence>
<keyword evidence="1" id="KW-1133">Transmembrane helix</keyword>
<dbReference type="AlphaFoldDB" id="A0A2P8FS50"/>
<keyword evidence="1" id="KW-0472">Membrane</keyword>
<organism evidence="2 3">
    <name type="scientific">Chitinophaga ginsengisoli</name>
    <dbReference type="NCBI Taxonomy" id="363837"/>
    <lineage>
        <taxon>Bacteria</taxon>
        <taxon>Pseudomonadati</taxon>
        <taxon>Bacteroidota</taxon>
        <taxon>Chitinophagia</taxon>
        <taxon>Chitinophagales</taxon>
        <taxon>Chitinophagaceae</taxon>
        <taxon>Chitinophaga</taxon>
    </lineage>
</organism>
<accession>A0A2P8FS50</accession>
<name>A0A2P8FS50_9BACT</name>
<gene>
    <name evidence="2" type="ORF">CLV42_115126</name>
</gene>
<dbReference type="RefSeq" id="WP_106605091.1">
    <property type="nucleotide sequence ID" value="NZ_PYGK01000015.1"/>
</dbReference>
<dbReference type="Proteomes" id="UP000240978">
    <property type="component" value="Unassembled WGS sequence"/>
</dbReference>